<dbReference type="EMBL" id="SMKX01000020">
    <property type="protein sequence ID" value="TDD60848.1"/>
    <property type="molecule type" value="Genomic_DNA"/>
</dbReference>
<evidence type="ECO:0000256" key="5">
    <source>
        <dbReference type="ARBA" id="ARBA00022989"/>
    </source>
</evidence>
<evidence type="ECO:0000256" key="6">
    <source>
        <dbReference type="ARBA" id="ARBA00023136"/>
    </source>
</evidence>
<evidence type="ECO:0000256" key="7">
    <source>
        <dbReference type="RuleBase" id="RU003942"/>
    </source>
</evidence>
<dbReference type="Gene3D" id="1.10.3730.20">
    <property type="match status" value="1"/>
</dbReference>
<dbReference type="AlphaFoldDB" id="A0A4R4ZPJ6"/>
<evidence type="ECO:0000313" key="10">
    <source>
        <dbReference type="Proteomes" id="UP000295124"/>
    </source>
</evidence>
<keyword evidence="4 7" id="KW-0812">Transmembrane</keyword>
<dbReference type="Pfam" id="PF00893">
    <property type="entry name" value="Multi_Drug_Res"/>
    <property type="match status" value="1"/>
</dbReference>
<evidence type="ECO:0000313" key="9">
    <source>
        <dbReference type="EMBL" id="TDD60848.1"/>
    </source>
</evidence>
<dbReference type="InterPro" id="IPR000390">
    <property type="entry name" value="Small_drug/metabolite_transptr"/>
</dbReference>
<keyword evidence="10" id="KW-1185">Reference proteome</keyword>
<comment type="caution">
    <text evidence="9">The sequence shown here is derived from an EMBL/GenBank/DDBJ whole genome shotgun (WGS) entry which is preliminary data.</text>
</comment>
<sequence length="109" mass="11346">MRWLFLLGAIAAEVGATMSLRASDGMRKKNWIAAIATGYILAFVLLSLSLDDGMPLGVAYGIWAATGVALTAVLARVIFKEPLTVLMSFGIGLIAVGVLVVELGADAAH</sequence>
<keyword evidence="6 8" id="KW-0472">Membrane</keyword>
<gene>
    <name evidence="9" type="ORF">E1263_09525</name>
</gene>
<evidence type="ECO:0000256" key="2">
    <source>
        <dbReference type="ARBA" id="ARBA00022448"/>
    </source>
</evidence>
<comment type="similarity">
    <text evidence="7">Belongs to the drug/metabolite transporter (DMT) superfamily. Small multidrug resistance (SMR) (TC 2.A.7.1) family.</text>
</comment>
<evidence type="ECO:0000256" key="4">
    <source>
        <dbReference type="ARBA" id="ARBA00022692"/>
    </source>
</evidence>
<dbReference type="OrthoDB" id="3175079at2"/>
<dbReference type="InterPro" id="IPR037185">
    <property type="entry name" value="EmrE-like"/>
</dbReference>
<evidence type="ECO:0000256" key="1">
    <source>
        <dbReference type="ARBA" id="ARBA00004651"/>
    </source>
</evidence>
<evidence type="ECO:0000256" key="8">
    <source>
        <dbReference type="SAM" id="Phobius"/>
    </source>
</evidence>
<comment type="subcellular location">
    <subcellularLocation>
        <location evidence="1 7">Cell membrane</location>
        <topology evidence="1 7">Multi-pass membrane protein</topology>
    </subcellularLocation>
</comment>
<dbReference type="PANTHER" id="PTHR30561:SF1">
    <property type="entry name" value="MULTIDRUG TRANSPORTER EMRE"/>
    <property type="match status" value="1"/>
</dbReference>
<dbReference type="GO" id="GO:0005886">
    <property type="term" value="C:plasma membrane"/>
    <property type="evidence" value="ECO:0007669"/>
    <property type="project" value="UniProtKB-SubCell"/>
</dbReference>
<organism evidence="9 10">
    <name type="scientific">Kribbella antibiotica</name>
    <dbReference type="NCBI Taxonomy" id="190195"/>
    <lineage>
        <taxon>Bacteria</taxon>
        <taxon>Bacillati</taxon>
        <taxon>Actinomycetota</taxon>
        <taxon>Actinomycetes</taxon>
        <taxon>Propionibacteriales</taxon>
        <taxon>Kribbellaceae</taxon>
        <taxon>Kribbella</taxon>
    </lineage>
</organism>
<keyword evidence="3" id="KW-1003">Cell membrane</keyword>
<protein>
    <submittedName>
        <fullName evidence="9">Multidrug efflux SMR transporter</fullName>
    </submittedName>
</protein>
<evidence type="ECO:0000256" key="3">
    <source>
        <dbReference type="ARBA" id="ARBA00022475"/>
    </source>
</evidence>
<feature type="transmembrane region" description="Helical" evidence="8">
    <location>
        <begin position="85"/>
        <end position="105"/>
    </location>
</feature>
<dbReference type="GO" id="GO:0022857">
    <property type="term" value="F:transmembrane transporter activity"/>
    <property type="evidence" value="ECO:0007669"/>
    <property type="project" value="InterPro"/>
</dbReference>
<name>A0A4R4ZPJ6_9ACTN</name>
<feature type="transmembrane region" description="Helical" evidence="8">
    <location>
        <begin position="31"/>
        <end position="50"/>
    </location>
</feature>
<reference evidence="9 10" key="1">
    <citation type="submission" date="2019-03" db="EMBL/GenBank/DDBJ databases">
        <title>Draft genome sequences of novel Actinobacteria.</title>
        <authorList>
            <person name="Sahin N."/>
            <person name="Ay H."/>
            <person name="Saygin H."/>
        </authorList>
    </citation>
    <scope>NUCLEOTIDE SEQUENCE [LARGE SCALE GENOMIC DNA]</scope>
    <source>
        <strain evidence="9 10">JCM 13523</strain>
    </source>
</reference>
<dbReference type="PANTHER" id="PTHR30561">
    <property type="entry name" value="SMR FAMILY PROTON-DEPENDENT DRUG EFFLUX TRANSPORTER SUGE"/>
    <property type="match status" value="1"/>
</dbReference>
<feature type="transmembrane region" description="Helical" evidence="8">
    <location>
        <begin position="57"/>
        <end position="79"/>
    </location>
</feature>
<dbReference type="InterPro" id="IPR045324">
    <property type="entry name" value="Small_multidrug_res"/>
</dbReference>
<keyword evidence="5 8" id="KW-1133">Transmembrane helix</keyword>
<dbReference type="RefSeq" id="WP_132166836.1">
    <property type="nucleotide sequence ID" value="NZ_SMKX01000020.1"/>
</dbReference>
<dbReference type="Proteomes" id="UP000295124">
    <property type="component" value="Unassembled WGS sequence"/>
</dbReference>
<dbReference type="SUPFAM" id="SSF103481">
    <property type="entry name" value="Multidrug resistance efflux transporter EmrE"/>
    <property type="match status" value="1"/>
</dbReference>
<proteinExistence type="inferred from homology"/>
<accession>A0A4R4ZPJ6</accession>
<keyword evidence="2" id="KW-0813">Transport</keyword>